<dbReference type="AlphaFoldDB" id="A0AAI8VQ60"/>
<organism evidence="2 3">
    <name type="scientific">Anthostomella pinea</name>
    <dbReference type="NCBI Taxonomy" id="933095"/>
    <lineage>
        <taxon>Eukaryota</taxon>
        <taxon>Fungi</taxon>
        <taxon>Dikarya</taxon>
        <taxon>Ascomycota</taxon>
        <taxon>Pezizomycotina</taxon>
        <taxon>Sordariomycetes</taxon>
        <taxon>Xylariomycetidae</taxon>
        <taxon>Xylariales</taxon>
        <taxon>Xylariaceae</taxon>
        <taxon>Anthostomella</taxon>
    </lineage>
</organism>
<evidence type="ECO:0000256" key="1">
    <source>
        <dbReference type="SAM" id="MobiDB-lite"/>
    </source>
</evidence>
<dbReference type="EMBL" id="CAUWAG010000012">
    <property type="protein sequence ID" value="CAJ2508653.1"/>
    <property type="molecule type" value="Genomic_DNA"/>
</dbReference>
<name>A0AAI8VQ60_9PEZI</name>
<dbReference type="Proteomes" id="UP001295740">
    <property type="component" value="Unassembled WGS sequence"/>
</dbReference>
<evidence type="ECO:0000313" key="3">
    <source>
        <dbReference type="Proteomes" id="UP001295740"/>
    </source>
</evidence>
<gene>
    <name evidence="2" type="ORF">KHLLAP_LOCUS9121</name>
</gene>
<evidence type="ECO:0000313" key="2">
    <source>
        <dbReference type="EMBL" id="CAJ2508653.1"/>
    </source>
</evidence>
<proteinExistence type="predicted"/>
<feature type="compositionally biased region" description="Polar residues" evidence="1">
    <location>
        <begin position="95"/>
        <end position="104"/>
    </location>
</feature>
<sequence>MSRHPQDINRSTHLCLLPVRSDTGGLDAATKRSSACISAAEFKEIQEAWKARKKEEDQQQEAAEEAGWQRHAQAVASARTQVQNGGPDGGDAGQPLSSYPASRQVQGLPIGYQAATDLSNVGYRGAREVRCRRGH</sequence>
<comment type="caution">
    <text evidence="2">The sequence shown here is derived from an EMBL/GenBank/DDBJ whole genome shotgun (WGS) entry which is preliminary data.</text>
</comment>
<feature type="region of interest" description="Disordered" evidence="1">
    <location>
        <begin position="51"/>
        <end position="104"/>
    </location>
</feature>
<protein>
    <submittedName>
        <fullName evidence="2">Uu.00g136790.m01.CDS01</fullName>
    </submittedName>
</protein>
<keyword evidence="3" id="KW-1185">Reference proteome</keyword>
<accession>A0AAI8VQ60</accession>
<reference evidence="2" key="1">
    <citation type="submission" date="2023-10" db="EMBL/GenBank/DDBJ databases">
        <authorList>
            <person name="Hackl T."/>
        </authorList>
    </citation>
    <scope>NUCLEOTIDE SEQUENCE</scope>
</reference>